<name>A0ABS5F0J3_9PROT</name>
<feature type="domain" description="Guanylate cyclase" evidence="1">
    <location>
        <begin position="21"/>
        <end position="136"/>
    </location>
</feature>
<dbReference type="PANTHER" id="PTHR43081:SF19">
    <property type="entry name" value="PH-SENSITIVE ADENYLATE CYCLASE RV1264"/>
    <property type="match status" value="1"/>
</dbReference>
<proteinExistence type="predicted"/>
<evidence type="ECO:0000313" key="2">
    <source>
        <dbReference type="EMBL" id="MBR0666056.1"/>
    </source>
</evidence>
<dbReference type="SMART" id="SM00028">
    <property type="entry name" value="TPR"/>
    <property type="match status" value="3"/>
</dbReference>
<dbReference type="Proteomes" id="UP001196870">
    <property type="component" value="Unassembled WGS sequence"/>
</dbReference>
<gene>
    <name evidence="2" type="ORF">GXW71_16975</name>
</gene>
<organism evidence="2 3">
    <name type="scientific">Plastoroseomonas hellenica</name>
    <dbReference type="NCBI Taxonomy" id="2687306"/>
    <lineage>
        <taxon>Bacteria</taxon>
        <taxon>Pseudomonadati</taxon>
        <taxon>Pseudomonadota</taxon>
        <taxon>Alphaproteobacteria</taxon>
        <taxon>Acetobacterales</taxon>
        <taxon>Acetobacteraceae</taxon>
        <taxon>Plastoroseomonas</taxon>
    </lineage>
</organism>
<dbReference type="EMBL" id="JAAGBB010000020">
    <property type="protein sequence ID" value="MBR0666056.1"/>
    <property type="molecule type" value="Genomic_DNA"/>
</dbReference>
<dbReference type="InterPro" id="IPR011990">
    <property type="entry name" value="TPR-like_helical_dom_sf"/>
</dbReference>
<comment type="caution">
    <text evidence="2">The sequence shown here is derived from an EMBL/GenBank/DDBJ whole genome shotgun (WGS) entry which is preliminary data.</text>
</comment>
<evidence type="ECO:0000313" key="3">
    <source>
        <dbReference type="Proteomes" id="UP001196870"/>
    </source>
</evidence>
<dbReference type="CDD" id="cd07302">
    <property type="entry name" value="CHD"/>
    <property type="match status" value="1"/>
</dbReference>
<dbReference type="RefSeq" id="WP_211853731.1">
    <property type="nucleotide sequence ID" value="NZ_JAAGBB010000020.1"/>
</dbReference>
<dbReference type="InterPro" id="IPR019734">
    <property type="entry name" value="TPR_rpt"/>
</dbReference>
<dbReference type="Gene3D" id="1.25.40.10">
    <property type="entry name" value="Tetratricopeptide repeat domain"/>
    <property type="match status" value="1"/>
</dbReference>
<accession>A0ABS5F0J3</accession>
<dbReference type="PROSITE" id="PS50125">
    <property type="entry name" value="GUANYLATE_CYCLASE_2"/>
    <property type="match status" value="1"/>
</dbReference>
<dbReference type="SUPFAM" id="SSF55073">
    <property type="entry name" value="Nucleotide cyclase"/>
    <property type="match status" value="1"/>
</dbReference>
<sequence>MSPGAPSTDVGTAPLRRRSTTIAFADIVGFSILAAADEVDATSRWLAMFHDVVTPVAERLGGRIVDVQGDGTLAEFTNVKAALAWARALHDASEAAERETSPNPPIVFRIAIHVGSVIVEGDRILGDAVNMAARLQEYCTPGGTLLSTEASAKLSKADRKATRDLGELPLRNLSRTVHAVSLDPRRSVSVPLPPAPTQLPTLAVLPLLNMSDDPLDDYLASGIVEDVVASLAGLRELFVIAPDSARMFAGRKPSPQHAARTLGVRYIVSGDLKRAGGGLHASLMLTDGITGEHLWGERIDTPEREIFELQDYVATRIVAGVAPSIRASTLREAMRKRPESLTAYDHMLRGLHAMASSERPAFIHARRHLERAMEEDPSFALAMAWAAHWHSLRIGQGWTEDREADATAIFDFAGRALTLEPGNSLALAVLGHNSAYLRRDFDTALDCFGRALAVCPNSAIAWTLSSATFSYLGRGSDAIHNAERGLRLSPYDPLRYYQHHFLSIAHYTAGDLQSAERYGCLAIGGNPAHASSWRVQAALLAAQGRFQEAREAARRLIALESDFSVTEYISNRMPFKDPVLRERFARDLYQAGLPA</sequence>
<dbReference type="Pfam" id="PF00211">
    <property type="entry name" value="Guanylate_cyc"/>
    <property type="match status" value="1"/>
</dbReference>
<dbReference type="Gene3D" id="3.30.70.1230">
    <property type="entry name" value="Nucleotide cyclase"/>
    <property type="match status" value="1"/>
</dbReference>
<dbReference type="InterPro" id="IPR050697">
    <property type="entry name" value="Adenylyl/Guanylyl_Cyclase_3/4"/>
</dbReference>
<protein>
    <recommendedName>
        <fullName evidence="1">Guanylate cyclase domain-containing protein</fullName>
    </recommendedName>
</protein>
<keyword evidence="3" id="KW-1185">Reference proteome</keyword>
<dbReference type="PANTHER" id="PTHR43081">
    <property type="entry name" value="ADENYLATE CYCLASE, TERMINAL-DIFFERENTIATION SPECIFIC-RELATED"/>
    <property type="match status" value="1"/>
</dbReference>
<dbReference type="SUPFAM" id="SSF48452">
    <property type="entry name" value="TPR-like"/>
    <property type="match status" value="1"/>
</dbReference>
<reference evidence="3" key="1">
    <citation type="journal article" date="2021" name="Syst. Appl. Microbiol.">
        <title>Roseomonas hellenica sp. nov., isolated from roots of wild-growing Alkanna tinctoria.</title>
        <authorList>
            <person name="Rat A."/>
            <person name="Naranjo H.D."/>
            <person name="Lebbe L."/>
            <person name="Cnockaert M."/>
            <person name="Krigas N."/>
            <person name="Grigoriadou K."/>
            <person name="Maloupa E."/>
            <person name="Willems A."/>
        </authorList>
    </citation>
    <scope>NUCLEOTIDE SEQUENCE [LARGE SCALE GENOMIC DNA]</scope>
    <source>
        <strain evidence="3">LMG 31523</strain>
    </source>
</reference>
<dbReference type="InterPro" id="IPR029787">
    <property type="entry name" value="Nucleotide_cyclase"/>
</dbReference>
<evidence type="ECO:0000259" key="1">
    <source>
        <dbReference type="PROSITE" id="PS50125"/>
    </source>
</evidence>
<dbReference type="InterPro" id="IPR001054">
    <property type="entry name" value="A/G_cyclase"/>
</dbReference>